<reference evidence="1" key="1">
    <citation type="journal article" date="2014" name="Front. Microbiol.">
        <title>High frequency of phylogenetically diverse reductive dehalogenase-homologous genes in deep subseafloor sedimentary metagenomes.</title>
        <authorList>
            <person name="Kawai M."/>
            <person name="Futagami T."/>
            <person name="Toyoda A."/>
            <person name="Takaki Y."/>
            <person name="Nishi S."/>
            <person name="Hori S."/>
            <person name="Arai W."/>
            <person name="Tsubouchi T."/>
            <person name="Morono Y."/>
            <person name="Uchiyama I."/>
            <person name="Ito T."/>
            <person name="Fujiyama A."/>
            <person name="Inagaki F."/>
            <person name="Takami H."/>
        </authorList>
    </citation>
    <scope>NUCLEOTIDE SEQUENCE</scope>
    <source>
        <strain evidence="1">Expedition CK06-06</strain>
    </source>
</reference>
<evidence type="ECO:0000313" key="1">
    <source>
        <dbReference type="EMBL" id="GAG23336.1"/>
    </source>
</evidence>
<sequence>PGVAPTCSVLEQEHETQMTHGQEGGMKEESMANKNLVGLAVASNLARIAGAPYADHQIIANLIHDALLQAGLGQIDSEVPLADIIKPGMTVLLKPNWVLHYNQGGYGMECMVTQPEFLLAVLREVVAAKPGRVILGDAPIQGCKWDELVTDDFQQAVIQLAPCCKVEFIDFRRTILRKGSLVEGVQIDAREQDKYILFDLGPDSLLEPISVPPGRFRVTMYDPDKLAMTHCPGRHQYLLCREAFEANVILNLPK</sequence>
<gene>
    <name evidence="1" type="ORF">S01H1_60779</name>
</gene>
<feature type="non-terminal residue" evidence="1">
    <location>
        <position position="1"/>
    </location>
</feature>
<organism evidence="1">
    <name type="scientific">marine sediment metagenome</name>
    <dbReference type="NCBI Taxonomy" id="412755"/>
    <lineage>
        <taxon>unclassified sequences</taxon>
        <taxon>metagenomes</taxon>
        <taxon>ecological metagenomes</taxon>
    </lineage>
</organism>
<dbReference type="AlphaFoldDB" id="X0XED6"/>
<accession>X0XED6</accession>
<protein>
    <recommendedName>
        <fullName evidence="2">DUF362 domain-containing protein</fullName>
    </recommendedName>
</protein>
<proteinExistence type="predicted"/>
<name>X0XED6_9ZZZZ</name>
<feature type="non-terminal residue" evidence="1">
    <location>
        <position position="254"/>
    </location>
</feature>
<dbReference type="EMBL" id="BARS01039820">
    <property type="protein sequence ID" value="GAG23336.1"/>
    <property type="molecule type" value="Genomic_DNA"/>
</dbReference>
<evidence type="ECO:0008006" key="2">
    <source>
        <dbReference type="Google" id="ProtNLM"/>
    </source>
</evidence>
<comment type="caution">
    <text evidence="1">The sequence shown here is derived from an EMBL/GenBank/DDBJ whole genome shotgun (WGS) entry which is preliminary data.</text>
</comment>